<feature type="compositionally biased region" description="Polar residues" evidence="1">
    <location>
        <begin position="50"/>
        <end position="78"/>
    </location>
</feature>
<gene>
    <name evidence="2" type="ORF">BJ878DRAFT_522737</name>
</gene>
<proteinExistence type="predicted"/>
<dbReference type="EMBL" id="MU254285">
    <property type="protein sequence ID" value="KAG9241030.1"/>
    <property type="molecule type" value="Genomic_DNA"/>
</dbReference>
<comment type="caution">
    <text evidence="2">The sequence shown here is derived from an EMBL/GenBank/DDBJ whole genome shotgun (WGS) entry which is preliminary data.</text>
</comment>
<name>A0A9P7YWH5_9HELO</name>
<evidence type="ECO:0000313" key="2">
    <source>
        <dbReference type="EMBL" id="KAG9241030.1"/>
    </source>
</evidence>
<sequence>MVANNIHKYPFLALHSIRLPRTIQTISPPALLSQHNFAMTPSAPAQALISQNSKLETAQPTAGQSMNLDTFSNPPQTTEAQSAQAEQQEELHLRGGEACPGRFCFIIPCPIPCNFCII</sequence>
<keyword evidence="3" id="KW-1185">Reference proteome</keyword>
<evidence type="ECO:0000313" key="3">
    <source>
        <dbReference type="Proteomes" id="UP000887226"/>
    </source>
</evidence>
<reference evidence="2" key="1">
    <citation type="journal article" date="2021" name="IMA Fungus">
        <title>Genomic characterization of three marine fungi, including Emericellopsis atlantica sp. nov. with signatures of a generalist lifestyle and marine biomass degradation.</title>
        <authorList>
            <person name="Hagestad O.C."/>
            <person name="Hou L."/>
            <person name="Andersen J.H."/>
            <person name="Hansen E.H."/>
            <person name="Altermark B."/>
            <person name="Li C."/>
            <person name="Kuhnert E."/>
            <person name="Cox R.J."/>
            <person name="Crous P.W."/>
            <person name="Spatafora J.W."/>
            <person name="Lail K."/>
            <person name="Amirebrahimi M."/>
            <person name="Lipzen A."/>
            <person name="Pangilinan J."/>
            <person name="Andreopoulos W."/>
            <person name="Hayes R.D."/>
            <person name="Ng V."/>
            <person name="Grigoriev I.V."/>
            <person name="Jackson S.A."/>
            <person name="Sutton T.D.S."/>
            <person name="Dobson A.D.W."/>
            <person name="Rama T."/>
        </authorList>
    </citation>
    <scope>NUCLEOTIDE SEQUENCE</scope>
    <source>
        <strain evidence="2">TRa3180A</strain>
    </source>
</reference>
<organism evidence="2 3">
    <name type="scientific">Calycina marina</name>
    <dbReference type="NCBI Taxonomy" id="1763456"/>
    <lineage>
        <taxon>Eukaryota</taxon>
        <taxon>Fungi</taxon>
        <taxon>Dikarya</taxon>
        <taxon>Ascomycota</taxon>
        <taxon>Pezizomycotina</taxon>
        <taxon>Leotiomycetes</taxon>
        <taxon>Helotiales</taxon>
        <taxon>Pezizellaceae</taxon>
        <taxon>Calycina</taxon>
    </lineage>
</organism>
<dbReference type="AlphaFoldDB" id="A0A9P7YWH5"/>
<protein>
    <submittedName>
        <fullName evidence="2">Uncharacterized protein</fullName>
    </submittedName>
</protein>
<accession>A0A9P7YWH5</accession>
<evidence type="ECO:0000256" key="1">
    <source>
        <dbReference type="SAM" id="MobiDB-lite"/>
    </source>
</evidence>
<feature type="region of interest" description="Disordered" evidence="1">
    <location>
        <begin position="50"/>
        <end position="89"/>
    </location>
</feature>
<dbReference type="Proteomes" id="UP000887226">
    <property type="component" value="Unassembled WGS sequence"/>
</dbReference>